<feature type="compositionally biased region" description="Low complexity" evidence="1">
    <location>
        <begin position="99"/>
        <end position="116"/>
    </location>
</feature>
<feature type="region of interest" description="Disordered" evidence="1">
    <location>
        <begin position="99"/>
        <end position="123"/>
    </location>
</feature>
<sequence>MDGYTRHDIRRWVDDVLLHTRSEGADDGKEVFELGQGATVEAGNDQNLSARSEPVFQFIDDPDAKSTVSAKTASTAKTAKSTKSGVESVKSVKSTKTVSAVGSTPTEPDITIEPPTLTQSLAPPPVTFTISTMTASGQPQPITTLTPISHSAKPPPTKTTDQDDKPEKTSSATVTDGFVTVTTSSSSIITDIATSIAITSSATTSVLASATASPAINNGAALEEAQEKETAHGNMSGGAKAGIAIGVVAGVAMLGIILFWIFRCFRSRSSEGDSESSIRAFLSGGKYDDSGLPPPATAAGAGINADQLSTNFDPRSNSQILDDLIAASYAHQNGQDGTNNTYSIPNGYVLPATALDEKRADSAYPVTIIQPAPTHQPEVRKSVASWLRKHHPLRLNPLSIRGSTFSAFSRRASSAYGSQQGRDSMASSYPPPTPYDPDAPPMPDIPATYFNDIPKPLSPMPKKPPTAAQNMKAMKFQSTWSDSSTGTDAAGRDQERSRMTVSSEGDESLWNLYTGADGQVRVPSQVVTSLSPPPLALKGHGQDQEQRTGSPTWRP</sequence>
<dbReference type="CDD" id="cd12087">
    <property type="entry name" value="TM_EGFR-like"/>
    <property type="match status" value="1"/>
</dbReference>
<dbReference type="Proteomes" id="UP001281003">
    <property type="component" value="Unassembled WGS sequence"/>
</dbReference>
<feature type="region of interest" description="Disordered" evidence="1">
    <location>
        <begin position="411"/>
        <end position="445"/>
    </location>
</feature>
<dbReference type="EMBL" id="JAUTDP010000018">
    <property type="protein sequence ID" value="KAK3388091.1"/>
    <property type="molecule type" value="Genomic_DNA"/>
</dbReference>
<proteinExistence type="predicted"/>
<feature type="transmembrane region" description="Helical" evidence="2">
    <location>
        <begin position="241"/>
        <end position="262"/>
    </location>
</feature>
<feature type="region of interest" description="Disordered" evidence="1">
    <location>
        <begin position="136"/>
        <end position="172"/>
    </location>
</feature>
<evidence type="ECO:0000313" key="4">
    <source>
        <dbReference type="Proteomes" id="UP001281003"/>
    </source>
</evidence>
<feature type="compositionally biased region" description="Pro residues" evidence="1">
    <location>
        <begin position="429"/>
        <end position="444"/>
    </location>
</feature>
<evidence type="ECO:0000256" key="1">
    <source>
        <dbReference type="SAM" id="MobiDB-lite"/>
    </source>
</evidence>
<keyword evidence="4" id="KW-1185">Reference proteome</keyword>
<accession>A0AAE0NUS7</accession>
<evidence type="ECO:0000313" key="3">
    <source>
        <dbReference type="EMBL" id="KAK3388091.1"/>
    </source>
</evidence>
<evidence type="ECO:0000256" key="2">
    <source>
        <dbReference type="SAM" id="Phobius"/>
    </source>
</evidence>
<keyword evidence="2" id="KW-0812">Transmembrane</keyword>
<feature type="region of interest" description="Disordered" evidence="1">
    <location>
        <begin position="457"/>
        <end position="555"/>
    </location>
</feature>
<organism evidence="3 4">
    <name type="scientific">Sordaria brevicollis</name>
    <dbReference type="NCBI Taxonomy" id="83679"/>
    <lineage>
        <taxon>Eukaryota</taxon>
        <taxon>Fungi</taxon>
        <taxon>Dikarya</taxon>
        <taxon>Ascomycota</taxon>
        <taxon>Pezizomycotina</taxon>
        <taxon>Sordariomycetes</taxon>
        <taxon>Sordariomycetidae</taxon>
        <taxon>Sordariales</taxon>
        <taxon>Sordariaceae</taxon>
        <taxon>Sordaria</taxon>
    </lineage>
</organism>
<gene>
    <name evidence="3" type="ORF">B0T20DRAFT_365616</name>
</gene>
<keyword evidence="2" id="KW-1133">Transmembrane helix</keyword>
<reference evidence="3" key="1">
    <citation type="journal article" date="2023" name="Mol. Phylogenet. Evol.">
        <title>Genome-scale phylogeny and comparative genomics of the fungal order Sordariales.</title>
        <authorList>
            <person name="Hensen N."/>
            <person name="Bonometti L."/>
            <person name="Westerberg I."/>
            <person name="Brannstrom I.O."/>
            <person name="Guillou S."/>
            <person name="Cros-Aarteil S."/>
            <person name="Calhoun S."/>
            <person name="Haridas S."/>
            <person name="Kuo A."/>
            <person name="Mondo S."/>
            <person name="Pangilinan J."/>
            <person name="Riley R."/>
            <person name="LaButti K."/>
            <person name="Andreopoulos B."/>
            <person name="Lipzen A."/>
            <person name="Chen C."/>
            <person name="Yan M."/>
            <person name="Daum C."/>
            <person name="Ng V."/>
            <person name="Clum A."/>
            <person name="Steindorff A."/>
            <person name="Ohm R.A."/>
            <person name="Martin F."/>
            <person name="Silar P."/>
            <person name="Natvig D.O."/>
            <person name="Lalanne C."/>
            <person name="Gautier V."/>
            <person name="Ament-Velasquez S.L."/>
            <person name="Kruys A."/>
            <person name="Hutchinson M.I."/>
            <person name="Powell A.J."/>
            <person name="Barry K."/>
            <person name="Miller A.N."/>
            <person name="Grigoriev I.V."/>
            <person name="Debuchy R."/>
            <person name="Gladieux P."/>
            <person name="Hiltunen Thoren M."/>
            <person name="Johannesson H."/>
        </authorList>
    </citation>
    <scope>NUCLEOTIDE SEQUENCE</scope>
    <source>
        <strain evidence="3">FGSC 1904</strain>
    </source>
</reference>
<name>A0AAE0NUS7_SORBR</name>
<protein>
    <submittedName>
        <fullName evidence="3">Uncharacterized protein</fullName>
    </submittedName>
</protein>
<reference evidence="3" key="2">
    <citation type="submission" date="2023-07" db="EMBL/GenBank/DDBJ databases">
        <authorList>
            <consortium name="Lawrence Berkeley National Laboratory"/>
            <person name="Haridas S."/>
            <person name="Hensen N."/>
            <person name="Bonometti L."/>
            <person name="Westerberg I."/>
            <person name="Brannstrom I.O."/>
            <person name="Guillou S."/>
            <person name="Cros-Aarteil S."/>
            <person name="Calhoun S."/>
            <person name="Kuo A."/>
            <person name="Mondo S."/>
            <person name="Pangilinan J."/>
            <person name="Riley R."/>
            <person name="LaButti K."/>
            <person name="Andreopoulos B."/>
            <person name="Lipzen A."/>
            <person name="Chen C."/>
            <person name="Yanf M."/>
            <person name="Daum C."/>
            <person name="Ng V."/>
            <person name="Clum A."/>
            <person name="Steindorff A."/>
            <person name="Ohm R."/>
            <person name="Martin F."/>
            <person name="Silar P."/>
            <person name="Natvig D."/>
            <person name="Lalanne C."/>
            <person name="Gautier V."/>
            <person name="Ament-velasquez S.L."/>
            <person name="Kruys A."/>
            <person name="Hutchinson M.I."/>
            <person name="Powell A.J."/>
            <person name="Barry K."/>
            <person name="Miller A.N."/>
            <person name="Grigoriev I.V."/>
            <person name="Debuchy R."/>
            <person name="Gladieux P."/>
            <person name="Thoren M.H."/>
            <person name="Johannesson H."/>
        </authorList>
    </citation>
    <scope>NUCLEOTIDE SEQUENCE</scope>
    <source>
        <strain evidence="3">FGSC 1904</strain>
    </source>
</reference>
<feature type="compositionally biased region" description="Polar residues" evidence="1">
    <location>
        <begin position="476"/>
        <end position="487"/>
    </location>
</feature>
<comment type="caution">
    <text evidence="3">The sequence shown here is derived from an EMBL/GenBank/DDBJ whole genome shotgun (WGS) entry which is preliminary data.</text>
</comment>
<keyword evidence="2" id="KW-0472">Membrane</keyword>
<dbReference type="AlphaFoldDB" id="A0AAE0NUS7"/>
<feature type="compositionally biased region" description="Polar residues" evidence="1">
    <location>
        <begin position="136"/>
        <end position="149"/>
    </location>
</feature>